<dbReference type="InterPro" id="IPR008699">
    <property type="entry name" value="NDUFB8"/>
</dbReference>
<organism evidence="2 3">
    <name type="scientific">Apiospora kogelbergensis</name>
    <dbReference type="NCBI Taxonomy" id="1337665"/>
    <lineage>
        <taxon>Eukaryota</taxon>
        <taxon>Fungi</taxon>
        <taxon>Dikarya</taxon>
        <taxon>Ascomycota</taxon>
        <taxon>Pezizomycotina</taxon>
        <taxon>Sordariomycetes</taxon>
        <taxon>Xylariomycetidae</taxon>
        <taxon>Amphisphaeriales</taxon>
        <taxon>Apiosporaceae</taxon>
        <taxon>Apiospora</taxon>
    </lineage>
</organism>
<dbReference type="PANTHER" id="PTHR12840">
    <property type="entry name" value="NADH-UBIQUINONE OXIDOREDUCTASE ASHI SUBUNIT"/>
    <property type="match status" value="1"/>
</dbReference>
<accession>A0AAW0QPV9</accession>
<dbReference type="PANTHER" id="PTHR12840:SF1">
    <property type="entry name" value="NADH DEHYDROGENASE [UBIQUINONE] 1 BETA SUBCOMPLEX SUBUNIT 8, MITOCHONDRIAL"/>
    <property type="match status" value="1"/>
</dbReference>
<evidence type="ECO:0000313" key="2">
    <source>
        <dbReference type="EMBL" id="KAK8113777.1"/>
    </source>
</evidence>
<dbReference type="EMBL" id="JAQQWP010000006">
    <property type="protein sequence ID" value="KAK8113777.1"/>
    <property type="molecule type" value="Genomic_DNA"/>
</dbReference>
<proteinExistence type="predicted"/>
<name>A0AAW0QPV9_9PEZI</name>
<feature type="region of interest" description="Disordered" evidence="1">
    <location>
        <begin position="161"/>
        <end position="182"/>
    </location>
</feature>
<dbReference type="AlphaFoldDB" id="A0AAW0QPV9"/>
<evidence type="ECO:0000256" key="1">
    <source>
        <dbReference type="SAM" id="MobiDB-lite"/>
    </source>
</evidence>
<dbReference type="GO" id="GO:0005739">
    <property type="term" value="C:mitochondrion"/>
    <property type="evidence" value="ECO:0007669"/>
    <property type="project" value="InterPro"/>
</dbReference>
<protein>
    <recommendedName>
        <fullName evidence="4">NADH:ubiquinone oxidoreductase 20.1kD subunit</fullName>
    </recommendedName>
</protein>
<dbReference type="Pfam" id="PF05821">
    <property type="entry name" value="NDUF_B8"/>
    <property type="match status" value="1"/>
</dbReference>
<gene>
    <name evidence="2" type="ORF">PG999_005846</name>
</gene>
<evidence type="ECO:0000313" key="3">
    <source>
        <dbReference type="Proteomes" id="UP001392437"/>
    </source>
</evidence>
<evidence type="ECO:0008006" key="4">
    <source>
        <dbReference type="Google" id="ProtNLM"/>
    </source>
</evidence>
<dbReference type="Proteomes" id="UP001392437">
    <property type="component" value="Unassembled WGS sequence"/>
</dbReference>
<comment type="caution">
    <text evidence="2">The sequence shown here is derived from an EMBL/GenBank/DDBJ whole genome shotgun (WGS) entry which is preliminary data.</text>
</comment>
<keyword evidence="3" id="KW-1185">Reference proteome</keyword>
<reference evidence="2 3" key="1">
    <citation type="submission" date="2023-01" db="EMBL/GenBank/DDBJ databases">
        <title>Analysis of 21 Apiospora genomes using comparative genomics revels a genus with tremendous synthesis potential of carbohydrate active enzymes and secondary metabolites.</title>
        <authorList>
            <person name="Sorensen T."/>
        </authorList>
    </citation>
    <scope>NUCLEOTIDE SEQUENCE [LARGE SCALE GENOMIC DNA]</scope>
    <source>
        <strain evidence="2 3">CBS 117206</strain>
    </source>
</reference>
<sequence length="182" mass="20574">MATMLPRRIAQAPALRSAAQASRRLPVIQRRCFLPNSINDKSIIEDKYPNPPQLTDAEDPNMNGGYINPPRIKRQFRDPHGDWWDKQERRNFGEPVHEDHDMLGMFSPYEYTWVSPAKGAAQIGAFVAVFLGVCYTIAQVYPDKQSYPREYEGGLERELGGKGAVRARAPGDPEPYQIAEEA</sequence>